<feature type="region of interest" description="Disordered" evidence="1">
    <location>
        <begin position="284"/>
        <end position="312"/>
    </location>
</feature>
<dbReference type="PROSITE" id="PS50829">
    <property type="entry name" value="GYF"/>
    <property type="match status" value="1"/>
</dbReference>
<feature type="region of interest" description="Disordered" evidence="1">
    <location>
        <begin position="957"/>
        <end position="979"/>
    </location>
</feature>
<reference evidence="3 4" key="1">
    <citation type="journal article" date="2015" name="Plant Cell">
        <title>Oil accumulation by the oleaginous diatom Fistulifera solaris as revealed by the genome and transcriptome.</title>
        <authorList>
            <person name="Tanaka T."/>
            <person name="Maeda Y."/>
            <person name="Veluchamy A."/>
            <person name="Tanaka M."/>
            <person name="Abida H."/>
            <person name="Marechal E."/>
            <person name="Bowler C."/>
            <person name="Muto M."/>
            <person name="Sunaga Y."/>
            <person name="Tanaka M."/>
            <person name="Yoshino T."/>
            <person name="Taniguchi T."/>
            <person name="Fukuda Y."/>
            <person name="Nemoto M."/>
            <person name="Matsumoto M."/>
            <person name="Wong P.S."/>
            <person name="Aburatani S."/>
            <person name="Fujibuchi W."/>
        </authorList>
    </citation>
    <scope>NUCLEOTIDE SEQUENCE [LARGE SCALE GENOMIC DNA]</scope>
    <source>
        <strain evidence="3 4">JPCC DA0580</strain>
    </source>
</reference>
<accession>A0A1Z5JAI1</accession>
<evidence type="ECO:0000256" key="1">
    <source>
        <dbReference type="SAM" id="MobiDB-lite"/>
    </source>
</evidence>
<feature type="region of interest" description="Disordered" evidence="1">
    <location>
        <begin position="1"/>
        <end position="130"/>
    </location>
</feature>
<dbReference type="InterPro" id="IPR035445">
    <property type="entry name" value="GYF-like_dom_sf"/>
</dbReference>
<feature type="compositionally biased region" description="Low complexity" evidence="1">
    <location>
        <begin position="825"/>
        <end position="836"/>
    </location>
</feature>
<dbReference type="Proteomes" id="UP000198406">
    <property type="component" value="Unassembled WGS sequence"/>
</dbReference>
<evidence type="ECO:0000313" key="3">
    <source>
        <dbReference type="EMBL" id="GAX10997.1"/>
    </source>
</evidence>
<dbReference type="OrthoDB" id="48509at2759"/>
<feature type="region of interest" description="Disordered" evidence="1">
    <location>
        <begin position="440"/>
        <end position="460"/>
    </location>
</feature>
<feature type="compositionally biased region" description="Basic and acidic residues" evidence="1">
    <location>
        <begin position="230"/>
        <end position="240"/>
    </location>
</feature>
<feature type="compositionally biased region" description="Basic and acidic residues" evidence="1">
    <location>
        <begin position="200"/>
        <end position="220"/>
    </location>
</feature>
<dbReference type="PANTHER" id="PTHR47471:SF1">
    <property type="entry name" value="PROTEIN ESSENTIAL FOR POTEXVIRUS ACCUMULATION 1"/>
    <property type="match status" value="1"/>
</dbReference>
<dbReference type="Gene3D" id="3.30.1490.40">
    <property type="match status" value="1"/>
</dbReference>
<feature type="compositionally biased region" description="Basic and acidic residues" evidence="1">
    <location>
        <begin position="669"/>
        <end position="720"/>
    </location>
</feature>
<feature type="compositionally biased region" description="Polar residues" evidence="1">
    <location>
        <begin position="72"/>
        <end position="88"/>
    </location>
</feature>
<feature type="region of interest" description="Disordered" evidence="1">
    <location>
        <begin position="767"/>
        <end position="836"/>
    </location>
</feature>
<comment type="caution">
    <text evidence="3">The sequence shown here is derived from an EMBL/GenBank/DDBJ whole genome shotgun (WGS) entry which is preliminary data.</text>
</comment>
<feature type="compositionally biased region" description="Basic and acidic residues" evidence="1">
    <location>
        <begin position="284"/>
        <end position="295"/>
    </location>
</feature>
<feature type="region of interest" description="Disordered" evidence="1">
    <location>
        <begin position="200"/>
        <end position="250"/>
    </location>
</feature>
<dbReference type="CDD" id="cd00072">
    <property type="entry name" value="GYF"/>
    <property type="match status" value="1"/>
</dbReference>
<gene>
    <name evidence="3" type="ORF">FisN_2Lh527</name>
</gene>
<feature type="domain" description="GYF" evidence="2">
    <location>
        <begin position="604"/>
        <end position="652"/>
    </location>
</feature>
<dbReference type="SUPFAM" id="SSF55277">
    <property type="entry name" value="GYF domain"/>
    <property type="match status" value="1"/>
</dbReference>
<evidence type="ECO:0000259" key="2">
    <source>
        <dbReference type="PROSITE" id="PS50829"/>
    </source>
</evidence>
<dbReference type="SMART" id="SM00444">
    <property type="entry name" value="GYF"/>
    <property type="match status" value="1"/>
</dbReference>
<dbReference type="Pfam" id="PF02213">
    <property type="entry name" value="GYF"/>
    <property type="match status" value="1"/>
</dbReference>
<feature type="region of interest" description="Disordered" evidence="1">
    <location>
        <begin position="669"/>
        <end position="731"/>
    </location>
</feature>
<dbReference type="AlphaFoldDB" id="A0A1Z5JAI1"/>
<sequence length="979" mass="107298">MSSPSSLRPAWHRGASGGGRGFQPPPQVSNERRTSGGNTHEAKQSNFNKFAALDDDDDPSLLEKKTEERTANSRSEALRSTNNRSDATNAKGRSLADLARTSERERSASYGSAGDRSTSGTAKGIIKPVSVTAPNTEAHVIRFTREKLLSMRPSPRASPPDALREVLEGTVILSEAAQDPVCWDVFDPDTIWAAVARERKAARGEPDAAGRRTNRKDNSRWQRGVALPTEEAKNREKDAENPSDLWDDPVGAGAAADFSAFGAMPEDDLFDFEKMAEATRKFEEEIHGDRSRAMSEVDDDQGPPSAIKVDPKRPLASVGTTMQTGTADEVNVFDDFDDPVAESAILQTDGIKPGTEDKSATSKLMELIGVTRDDNAASNVAAVPPVVPPTVNAWNKPKEDAAALSLNPWGTLLPGQSDSKSSGFDLQARLRDAELERQKASEMERFRQEREHQRLLEQRQAEERAREQALRQQQDSVQSQVELVLLERISTVLENSWGQSDLVTVLSALHAEDSRVIPLLNTTDALRALIIRNPRRVALRPNPVFGTETLVLLMTNAQWQQDQIAKQQHSEAISRSQQEDLKRREELLQRQRADSTSVPAIIPGAPWYYSDPQNNIQGPFRGEEMRQWLEAGYFKSDLPISQNQTGPFRALSIWFPDISVAFVYETDGGREDEKKKAMEAEKAAAAQEEKERREREAAERERLAQEAAERKKQEEMERQATEAGPNESSNQLKMMLGLGGNANLGVPSAPPKNDIKPNKDELKARNPAVVGTPTKSAAPAWGQAAKPIAKKSMSEIQEEEARAAAAAASRRENGRPSGSGWANVAASRGGSSAWAGGAASQRPAAVIQRSAPVPTVPSQPYAAKPQAAVALSNAQIVAAKPQTNTTAVEDFGAQMSPALEKWCKDQMQKLNGTDDLTLVAFCMTLQDPVEIRQYLTTYLGATPQVNNFATDFINRKNGKMTQEEWETPGAKSKARKKKR</sequence>
<keyword evidence="4" id="KW-1185">Reference proteome</keyword>
<feature type="compositionally biased region" description="Basic and acidic residues" evidence="1">
    <location>
        <begin position="61"/>
        <end position="71"/>
    </location>
</feature>
<dbReference type="InterPro" id="IPR003169">
    <property type="entry name" value="GYF"/>
</dbReference>
<protein>
    <recommendedName>
        <fullName evidence="2">GYF domain-containing protein</fullName>
    </recommendedName>
</protein>
<organism evidence="3 4">
    <name type="scientific">Fistulifera solaris</name>
    <name type="common">Oleaginous diatom</name>
    <dbReference type="NCBI Taxonomy" id="1519565"/>
    <lineage>
        <taxon>Eukaryota</taxon>
        <taxon>Sar</taxon>
        <taxon>Stramenopiles</taxon>
        <taxon>Ochrophyta</taxon>
        <taxon>Bacillariophyta</taxon>
        <taxon>Bacillariophyceae</taxon>
        <taxon>Bacillariophycidae</taxon>
        <taxon>Naviculales</taxon>
        <taxon>Naviculaceae</taxon>
        <taxon>Fistulifera</taxon>
    </lineage>
</organism>
<name>A0A1Z5JAI1_FISSO</name>
<dbReference type="EMBL" id="BDSP01000032">
    <property type="protein sequence ID" value="GAX10997.1"/>
    <property type="molecule type" value="Genomic_DNA"/>
</dbReference>
<dbReference type="InParanoid" id="A0A1Z5JAI1"/>
<dbReference type="PANTHER" id="PTHR47471">
    <property type="entry name" value="GYF DOMAIN-CONTAINING PROTEIN"/>
    <property type="match status" value="1"/>
</dbReference>
<proteinExistence type="predicted"/>
<evidence type="ECO:0000313" key="4">
    <source>
        <dbReference type="Proteomes" id="UP000198406"/>
    </source>
</evidence>